<accession>A0AAD6VL97</accession>
<keyword evidence="2" id="KW-1185">Reference proteome</keyword>
<evidence type="ECO:0000313" key="2">
    <source>
        <dbReference type="Proteomes" id="UP001219525"/>
    </source>
</evidence>
<dbReference type="SUPFAM" id="SSF81383">
    <property type="entry name" value="F-box domain"/>
    <property type="match status" value="1"/>
</dbReference>
<dbReference type="AlphaFoldDB" id="A0AAD6VL97"/>
<evidence type="ECO:0008006" key="3">
    <source>
        <dbReference type="Google" id="ProtNLM"/>
    </source>
</evidence>
<reference evidence="1" key="1">
    <citation type="submission" date="2023-03" db="EMBL/GenBank/DDBJ databases">
        <title>Massive genome expansion in bonnet fungi (Mycena s.s.) driven by repeated elements and novel gene families across ecological guilds.</title>
        <authorList>
            <consortium name="Lawrence Berkeley National Laboratory"/>
            <person name="Harder C.B."/>
            <person name="Miyauchi S."/>
            <person name="Viragh M."/>
            <person name="Kuo A."/>
            <person name="Thoen E."/>
            <person name="Andreopoulos B."/>
            <person name="Lu D."/>
            <person name="Skrede I."/>
            <person name="Drula E."/>
            <person name="Henrissat B."/>
            <person name="Morin E."/>
            <person name="Kohler A."/>
            <person name="Barry K."/>
            <person name="LaButti K."/>
            <person name="Morin E."/>
            <person name="Salamov A."/>
            <person name="Lipzen A."/>
            <person name="Mereny Z."/>
            <person name="Hegedus B."/>
            <person name="Baldrian P."/>
            <person name="Stursova M."/>
            <person name="Weitz H."/>
            <person name="Taylor A."/>
            <person name="Grigoriev I.V."/>
            <person name="Nagy L.G."/>
            <person name="Martin F."/>
            <person name="Kauserud H."/>
        </authorList>
    </citation>
    <scope>NUCLEOTIDE SEQUENCE</scope>
    <source>
        <strain evidence="1">9144</strain>
    </source>
</reference>
<gene>
    <name evidence="1" type="ORF">GGX14DRAFT_391236</name>
</gene>
<proteinExistence type="predicted"/>
<dbReference type="EMBL" id="JARJCW010000015">
    <property type="protein sequence ID" value="KAJ7216407.1"/>
    <property type="molecule type" value="Genomic_DNA"/>
</dbReference>
<protein>
    <recommendedName>
        <fullName evidence="3">F-box domain-containing protein</fullName>
    </recommendedName>
</protein>
<evidence type="ECO:0000313" key="1">
    <source>
        <dbReference type="EMBL" id="KAJ7216407.1"/>
    </source>
</evidence>
<sequence>MFAEQRTSFESLATEIQTEIWADLPRQTKSSILQVCKAWKERAMGIPYLWTDFSFGPGLMHEDLAVARRWLGYSVNAKISASIDSPLLHEVSLNLLSILELLAPESPRLHSLSITLPDSHAHTVHSFLVARPLPALSSLSVMLEHTWLSVITHDNRQSLVQPFQLLLSPMLTSLHLANVPIMWPASAMSLTEVVLGTQNADVVPSFFELKQALEALPALARLGFYREPPNLQRSDLAGDQTITLPTVTSLSIRQIRPEAFHDIIHVLNDTVDPAVARAAAA</sequence>
<dbReference type="Proteomes" id="UP001219525">
    <property type="component" value="Unassembled WGS sequence"/>
</dbReference>
<name>A0AAD6VL97_9AGAR</name>
<comment type="caution">
    <text evidence="1">The sequence shown here is derived from an EMBL/GenBank/DDBJ whole genome shotgun (WGS) entry which is preliminary data.</text>
</comment>
<dbReference type="InterPro" id="IPR036047">
    <property type="entry name" value="F-box-like_dom_sf"/>
</dbReference>
<organism evidence="1 2">
    <name type="scientific">Mycena pura</name>
    <dbReference type="NCBI Taxonomy" id="153505"/>
    <lineage>
        <taxon>Eukaryota</taxon>
        <taxon>Fungi</taxon>
        <taxon>Dikarya</taxon>
        <taxon>Basidiomycota</taxon>
        <taxon>Agaricomycotina</taxon>
        <taxon>Agaricomycetes</taxon>
        <taxon>Agaricomycetidae</taxon>
        <taxon>Agaricales</taxon>
        <taxon>Marasmiineae</taxon>
        <taxon>Mycenaceae</taxon>
        <taxon>Mycena</taxon>
    </lineage>
</organism>